<dbReference type="Pfam" id="PF26639">
    <property type="entry name" value="Het-6_barrel"/>
    <property type="match status" value="1"/>
</dbReference>
<name>A0ABR0K194_9EURO</name>
<dbReference type="PANTHER" id="PTHR24148:SF73">
    <property type="entry name" value="HET DOMAIN PROTEIN (AFU_ORTHOLOGUE AFUA_8G01020)"/>
    <property type="match status" value="1"/>
</dbReference>
<evidence type="ECO:0000313" key="3">
    <source>
        <dbReference type="Proteomes" id="UP001345013"/>
    </source>
</evidence>
<protein>
    <recommendedName>
        <fullName evidence="1">Heterokaryon incompatibility domain-containing protein</fullName>
    </recommendedName>
</protein>
<dbReference type="EMBL" id="JAVRRG010000136">
    <property type="protein sequence ID" value="KAK5081488.1"/>
    <property type="molecule type" value="Genomic_DNA"/>
</dbReference>
<dbReference type="Proteomes" id="UP001345013">
    <property type="component" value="Unassembled WGS sequence"/>
</dbReference>
<dbReference type="PANTHER" id="PTHR24148">
    <property type="entry name" value="ANKYRIN REPEAT DOMAIN-CONTAINING PROTEIN 39 HOMOLOG-RELATED"/>
    <property type="match status" value="1"/>
</dbReference>
<accession>A0ABR0K194</accession>
<dbReference type="InterPro" id="IPR052895">
    <property type="entry name" value="HetReg/Transcr_Mod"/>
</dbReference>
<evidence type="ECO:0000259" key="1">
    <source>
        <dbReference type="Pfam" id="PF06985"/>
    </source>
</evidence>
<gene>
    <name evidence="2" type="ORF">LTR24_008187</name>
</gene>
<proteinExistence type="predicted"/>
<comment type="caution">
    <text evidence="2">The sequence shown here is derived from an EMBL/GenBank/DDBJ whole genome shotgun (WGS) entry which is preliminary data.</text>
</comment>
<evidence type="ECO:0000313" key="2">
    <source>
        <dbReference type="EMBL" id="KAK5081488.1"/>
    </source>
</evidence>
<organism evidence="2 3">
    <name type="scientific">Lithohypha guttulata</name>
    <dbReference type="NCBI Taxonomy" id="1690604"/>
    <lineage>
        <taxon>Eukaryota</taxon>
        <taxon>Fungi</taxon>
        <taxon>Dikarya</taxon>
        <taxon>Ascomycota</taxon>
        <taxon>Pezizomycotina</taxon>
        <taxon>Eurotiomycetes</taxon>
        <taxon>Chaetothyriomycetidae</taxon>
        <taxon>Chaetothyriales</taxon>
        <taxon>Trichomeriaceae</taxon>
        <taxon>Lithohypha</taxon>
    </lineage>
</organism>
<sequence length="662" mass="76158">MRLPKYEYQELSEPGSIRLLRFGQCNFDTKSSIEISLEIFKIDEAPPSLALSYCWGKKKAKKDIVCDGKRVRITTTLFEALEHLYPRMDSTSENSLSYLWIDQLCIDQCDGQEKNHQVALMGNIYRGAMRTVVWLGPDQNVAKEAFDLIHQTFAVVEREYPDHQNLETFPIRMFDEELHAERGLPVEFDGAWAALTALLNRPWFKRLWVLQEVVLSREDAFVVCGSEDGSWYVLSVVCEWIGANGYYAEAYCPATVFNIGHMRYASQRKGKLDLASLAFMMSVKFNSTNPRDKVFGLLGLASQDESDRLIPDYSLSSTEVYQNLARDLVCRQGNLAWLNMPLSHNKHIKDSFRRIGSQSWWRSAPSWVPHLNVHTWFQPTMMDRVSTDYKGTGSKLGWLEHYRVSGDVPAKSRDVPSSSGCAKISTLSLKGLRVDTLCCCFEVNTVSSLTWQTQRWRHRTRFEKAGWNDWRQQAYVSYGYVSWMRRPVCLRLWSEVLESRPDLDIVMLARLMCEATTMNQRGNVTPVKDADFDAFCAYMVEIYDAWGGKFRPSHSRFHRSFDVLRQHGEGGISSRYQSLMQTRCHMRRCFITQDGRIGVGPTSMKKGDTVVVLFGGGTPYVLRRWKGKWLFLGGCYVTGIMRGESIQSWRAGELQEEWFDIV</sequence>
<keyword evidence="3" id="KW-1185">Reference proteome</keyword>
<dbReference type="InterPro" id="IPR010730">
    <property type="entry name" value="HET"/>
</dbReference>
<reference evidence="2 3" key="1">
    <citation type="submission" date="2023-08" db="EMBL/GenBank/DDBJ databases">
        <title>Black Yeasts Isolated from many extreme environments.</title>
        <authorList>
            <person name="Coleine C."/>
            <person name="Stajich J.E."/>
            <person name="Selbmann L."/>
        </authorList>
    </citation>
    <scope>NUCLEOTIDE SEQUENCE [LARGE SCALE GENOMIC DNA]</scope>
    <source>
        <strain evidence="2 3">CCFEE 5885</strain>
    </source>
</reference>
<dbReference type="Pfam" id="PF06985">
    <property type="entry name" value="HET"/>
    <property type="match status" value="1"/>
</dbReference>
<feature type="domain" description="Heterokaryon incompatibility" evidence="1">
    <location>
        <begin position="50"/>
        <end position="212"/>
    </location>
</feature>